<dbReference type="AlphaFoldDB" id="A0A976MCE0"/>
<proteinExistence type="predicted"/>
<dbReference type="PANTHER" id="PTHR10000:SF8">
    <property type="entry name" value="HAD SUPERFAMILY HYDROLASE-LIKE, TYPE 3"/>
    <property type="match status" value="1"/>
</dbReference>
<dbReference type="Gene3D" id="3.30.1240.10">
    <property type="match status" value="2"/>
</dbReference>
<dbReference type="Proteomes" id="UP000244811">
    <property type="component" value="Chromosome 1"/>
</dbReference>
<dbReference type="GO" id="GO:0016791">
    <property type="term" value="F:phosphatase activity"/>
    <property type="evidence" value="ECO:0007669"/>
    <property type="project" value="TreeGrafter"/>
</dbReference>
<dbReference type="InterPro" id="IPR036412">
    <property type="entry name" value="HAD-like_sf"/>
</dbReference>
<dbReference type="PANTHER" id="PTHR10000">
    <property type="entry name" value="PHOSPHOSERINE PHOSPHATASE"/>
    <property type="match status" value="1"/>
</dbReference>
<dbReference type="SFLD" id="SFLDG01144">
    <property type="entry name" value="C2.B.4:_PGP_Like"/>
    <property type="match status" value="1"/>
</dbReference>
<dbReference type="SFLD" id="SFLDS00003">
    <property type="entry name" value="Haloacid_Dehalogenase"/>
    <property type="match status" value="1"/>
</dbReference>
<sequence>MEENHGRQSRTVIYSILTLFILGLTSLTGAYFAIRSDKMKPISDFVKPNSLPKYFAIDIDGTFYTTNEEEYKSNVEAFKMVKDKGFVPFFCTARNILGTKMVLGEDFVNHTGFTCYPGVYLNGTLVYDPDGNLIQQEAFTPDFIDKFSKFLIKYDLQSRSGFYTGTEAFAIADISDKAIAYMNEHVLPIPEVTSIDYLKTKKVNLIACPAVKLDIDGLKNGIDYSYKDVDGIFVCITPGKSTKKKGLEFLMKHLNTDGSNCTYIGDGPNDIEAMEYCTSSFSVQNSSDEVKSHSTWVVDLNNDQGAFHKVANLLVLYVHCEDIAKFQKPDTVPKYFAIDVDGTFFVEDETIFRKNVDAFKLLKDKNITPILCTARGPGSTKKLIGDEFLNDMGYKGYPGVYANGALVYDSDGNAIKVVKFSQDFLDKFKDYATKNNFNSMVIYCTEDQILTIEKLNDDAPNYLKSIVNQEVVQVNYDQLKLKNVVLIIVLKHIIDSFELMNEVNNVRYIEKKRSQLSPKGINKKTGLEALLTHYNSNGDNCSYIGDNNNDNEALEYCKISFAVGNARDEVKQKAKWVLDLTYDQGAFEQAVKLLVGSE</sequence>
<dbReference type="SUPFAM" id="SSF56784">
    <property type="entry name" value="HAD-like"/>
    <property type="match status" value="2"/>
</dbReference>
<dbReference type="GO" id="GO:0005829">
    <property type="term" value="C:cytosol"/>
    <property type="evidence" value="ECO:0007669"/>
    <property type="project" value="TreeGrafter"/>
</dbReference>
<keyword evidence="1" id="KW-0812">Transmembrane</keyword>
<protein>
    <recommendedName>
        <fullName evidence="4">Hydrolase</fullName>
    </recommendedName>
</protein>
<evidence type="ECO:0008006" key="4">
    <source>
        <dbReference type="Google" id="ProtNLM"/>
    </source>
</evidence>
<dbReference type="InterPro" id="IPR023214">
    <property type="entry name" value="HAD_sf"/>
</dbReference>
<evidence type="ECO:0000313" key="3">
    <source>
        <dbReference type="Proteomes" id="UP000244811"/>
    </source>
</evidence>
<dbReference type="SFLD" id="SFLDG01140">
    <property type="entry name" value="C2.B:_Phosphomannomutase_and_P"/>
    <property type="match status" value="1"/>
</dbReference>
<keyword evidence="1" id="KW-1133">Transmembrane helix</keyword>
<dbReference type="GO" id="GO:0000287">
    <property type="term" value="F:magnesium ion binding"/>
    <property type="evidence" value="ECO:0007669"/>
    <property type="project" value="TreeGrafter"/>
</dbReference>
<evidence type="ECO:0000256" key="1">
    <source>
        <dbReference type="SAM" id="Phobius"/>
    </source>
</evidence>
<evidence type="ECO:0000313" key="2">
    <source>
        <dbReference type="EMBL" id="UKK00810.2"/>
    </source>
</evidence>
<dbReference type="Gene3D" id="3.40.50.1000">
    <property type="entry name" value="HAD superfamily/HAD-like"/>
    <property type="match status" value="2"/>
</dbReference>
<reference evidence="2" key="1">
    <citation type="submission" date="2022-07" db="EMBL/GenBank/DDBJ databases">
        <title>Evaluation of T. orientalis genome assembly methods using nanopore sequencing and analysis of variation between genomes.</title>
        <authorList>
            <person name="Yam J."/>
            <person name="Micallef M.L."/>
            <person name="Liu M."/>
            <person name="Djordjevic S.P."/>
            <person name="Bogema D.R."/>
            <person name="Jenkins C."/>
        </authorList>
    </citation>
    <scope>NUCLEOTIDE SEQUENCE</scope>
    <source>
        <strain evidence="2">Goon Nure</strain>
    </source>
</reference>
<feature type="transmembrane region" description="Helical" evidence="1">
    <location>
        <begin position="12"/>
        <end position="34"/>
    </location>
</feature>
<gene>
    <name evidence="2" type="ORF">MACK_000884</name>
</gene>
<name>A0A976MCE0_THEOR</name>
<accession>A0A976MCE0</accession>
<organism evidence="2 3">
    <name type="scientific">Theileria orientalis</name>
    <dbReference type="NCBI Taxonomy" id="68886"/>
    <lineage>
        <taxon>Eukaryota</taxon>
        <taxon>Sar</taxon>
        <taxon>Alveolata</taxon>
        <taxon>Apicomplexa</taxon>
        <taxon>Aconoidasida</taxon>
        <taxon>Piroplasmida</taxon>
        <taxon>Theileriidae</taxon>
        <taxon>Theileria</taxon>
    </lineage>
</organism>
<dbReference type="EMBL" id="CP056069">
    <property type="protein sequence ID" value="UKK00810.2"/>
    <property type="molecule type" value="Genomic_DNA"/>
</dbReference>
<dbReference type="Pfam" id="PF08282">
    <property type="entry name" value="Hydrolase_3"/>
    <property type="match status" value="2"/>
</dbReference>
<keyword evidence="1" id="KW-0472">Membrane</keyword>